<dbReference type="Proteomes" id="UP000297396">
    <property type="component" value="Unassembled WGS sequence"/>
</dbReference>
<accession>A0A4Y9K3C4</accession>
<evidence type="ECO:0000256" key="1">
    <source>
        <dbReference type="SAM" id="MobiDB-lite"/>
    </source>
</evidence>
<protein>
    <submittedName>
        <fullName evidence="2">Uncharacterized protein</fullName>
    </submittedName>
</protein>
<feature type="region of interest" description="Disordered" evidence="1">
    <location>
        <begin position="1"/>
        <end position="38"/>
    </location>
</feature>
<name>A0A4Y9K3C4_9PAST</name>
<evidence type="ECO:0000313" key="2">
    <source>
        <dbReference type="EMBL" id="TFV11195.1"/>
    </source>
</evidence>
<dbReference type="EMBL" id="SPPA01000007">
    <property type="protein sequence ID" value="TFV11195.1"/>
    <property type="molecule type" value="Genomic_DNA"/>
</dbReference>
<reference evidence="2 3" key="1">
    <citation type="submission" date="2019-03" db="EMBL/GenBank/DDBJ databases">
        <title>Diversity of the mouse oral microbiome.</title>
        <authorList>
            <person name="Joseph S."/>
            <person name="Aduse-Opoku J."/>
            <person name="Curtis M."/>
            <person name="Wade W."/>
            <person name="Hashim A."/>
        </authorList>
    </citation>
    <scope>NUCLEOTIDE SEQUENCE [LARGE SCALE GENOMIC DNA]</scope>
    <source>
        <strain evidence="2 3">WT12</strain>
    </source>
</reference>
<dbReference type="AlphaFoldDB" id="A0A4Y9K3C4"/>
<gene>
    <name evidence="2" type="ORF">E4T80_04245</name>
</gene>
<organism evidence="2 3">
    <name type="scientific">Muribacter muris</name>
    <dbReference type="NCBI Taxonomy" id="67855"/>
    <lineage>
        <taxon>Bacteria</taxon>
        <taxon>Pseudomonadati</taxon>
        <taxon>Pseudomonadota</taxon>
        <taxon>Gammaproteobacteria</taxon>
        <taxon>Pasteurellales</taxon>
        <taxon>Pasteurellaceae</taxon>
        <taxon>Muribacter</taxon>
    </lineage>
</organism>
<evidence type="ECO:0000313" key="3">
    <source>
        <dbReference type="Proteomes" id="UP000297396"/>
    </source>
</evidence>
<feature type="compositionally biased region" description="Basic and acidic residues" evidence="1">
    <location>
        <begin position="29"/>
        <end position="38"/>
    </location>
</feature>
<proteinExistence type="predicted"/>
<comment type="caution">
    <text evidence="2">The sequence shown here is derived from an EMBL/GenBank/DDBJ whole genome shotgun (WGS) entry which is preliminary data.</text>
</comment>
<sequence length="96" mass="11146">MNEEGISWDTLPQSLESQDDSNDMLLHQPYDEKGENKEIEPTPYFSLAYAHFQAQKKMQDIDALMEVFESPIISNEVDKYWLDGAFISQKAMMNTH</sequence>